<dbReference type="AlphaFoldDB" id="A0A1E3HL34"/>
<dbReference type="GO" id="GO:0018279">
    <property type="term" value="P:protein N-linked glycosylation via asparagine"/>
    <property type="evidence" value="ECO:0007669"/>
    <property type="project" value="TreeGrafter"/>
</dbReference>
<dbReference type="OrthoDB" id="2124077at2759"/>
<keyword evidence="6" id="KW-0735">Signal-anchor</keyword>
<evidence type="ECO:0000256" key="2">
    <source>
        <dbReference type="ARBA" id="ARBA00007685"/>
    </source>
</evidence>
<name>A0A1E3HL34_9TREE</name>
<comment type="subcellular location">
    <subcellularLocation>
        <location evidence="1">Endoplasmic reticulum membrane</location>
        <topology evidence="1">Single-pass type III membrane protein</topology>
    </subcellularLocation>
</comment>
<dbReference type="RefSeq" id="XP_018992447.1">
    <property type="nucleotide sequence ID" value="XM_019139956.1"/>
</dbReference>
<dbReference type="InterPro" id="IPR051307">
    <property type="entry name" value="OST4"/>
</dbReference>
<evidence type="ECO:0000256" key="5">
    <source>
        <dbReference type="ARBA" id="ARBA00022824"/>
    </source>
</evidence>
<keyword evidence="5" id="KW-0256">Endoplasmic reticulum</keyword>
<evidence type="ECO:0000256" key="3">
    <source>
        <dbReference type="ARBA" id="ARBA00017662"/>
    </source>
</evidence>
<dbReference type="EMBL" id="AWGJ01000008">
    <property type="protein sequence ID" value="ODN77073.1"/>
    <property type="molecule type" value="Genomic_DNA"/>
</dbReference>
<keyword evidence="4 10" id="KW-0812">Transmembrane</keyword>
<sequence length="121" mass="12449">MDALAAEFNLALASPSSQNASSLPNPISSAPTSSPPAPSTPLPASFAACSRDVCCASRRAVKSLPLLLTAQSPAPHTPNSNHPTMISDGALTDIANGLGIAAMAFIVFYHFISVNGKRMEQ</sequence>
<dbReference type="SUPFAM" id="SSF103464">
    <property type="entry name" value="Oligosaccharyltransferase subunit ost4p"/>
    <property type="match status" value="1"/>
</dbReference>
<feature type="transmembrane region" description="Helical" evidence="10">
    <location>
        <begin position="94"/>
        <end position="112"/>
    </location>
</feature>
<comment type="caution">
    <text evidence="11">The sequence shown here is derived from an EMBL/GenBank/DDBJ whole genome shotgun (WGS) entry which is preliminary data.</text>
</comment>
<evidence type="ECO:0000313" key="12">
    <source>
        <dbReference type="Proteomes" id="UP000094065"/>
    </source>
</evidence>
<evidence type="ECO:0000256" key="6">
    <source>
        <dbReference type="ARBA" id="ARBA00022968"/>
    </source>
</evidence>
<evidence type="ECO:0000256" key="9">
    <source>
        <dbReference type="SAM" id="MobiDB-lite"/>
    </source>
</evidence>
<organism evidence="11 12">
    <name type="scientific">Cryptococcus amylolentus CBS 6039</name>
    <dbReference type="NCBI Taxonomy" id="1295533"/>
    <lineage>
        <taxon>Eukaryota</taxon>
        <taxon>Fungi</taxon>
        <taxon>Dikarya</taxon>
        <taxon>Basidiomycota</taxon>
        <taxon>Agaricomycotina</taxon>
        <taxon>Tremellomycetes</taxon>
        <taxon>Tremellales</taxon>
        <taxon>Cryptococcaceae</taxon>
        <taxon>Cryptococcus</taxon>
    </lineage>
</organism>
<dbReference type="PANTHER" id="PTHR48164">
    <property type="entry name" value="DOLICHYL-DIPHOSPHOOLIGOSACCHARIDE--PROTEIN GLYCOSYLTRANSFERASE SUBUNIT 4"/>
    <property type="match status" value="1"/>
</dbReference>
<evidence type="ECO:0000256" key="10">
    <source>
        <dbReference type="SAM" id="Phobius"/>
    </source>
</evidence>
<evidence type="ECO:0000313" key="11">
    <source>
        <dbReference type="EMBL" id="ODN77073.1"/>
    </source>
</evidence>
<evidence type="ECO:0000256" key="7">
    <source>
        <dbReference type="ARBA" id="ARBA00022989"/>
    </source>
</evidence>
<dbReference type="GO" id="GO:0008250">
    <property type="term" value="C:oligosaccharyltransferase complex"/>
    <property type="evidence" value="ECO:0007669"/>
    <property type="project" value="TreeGrafter"/>
</dbReference>
<evidence type="ECO:0000256" key="8">
    <source>
        <dbReference type="ARBA" id="ARBA00023136"/>
    </source>
</evidence>
<dbReference type="PANTHER" id="PTHR48164:SF1">
    <property type="entry name" value="DOLICHYL-DIPHOSPHOOLIGOSACCHARIDE--PROTEIN GLYCOSYLTRANSFERASE SUBUNIT 4"/>
    <property type="match status" value="1"/>
</dbReference>
<feature type="region of interest" description="Disordered" evidence="9">
    <location>
        <begin position="15"/>
        <end position="43"/>
    </location>
</feature>
<evidence type="ECO:0000256" key="1">
    <source>
        <dbReference type="ARBA" id="ARBA00004643"/>
    </source>
</evidence>
<dbReference type="Proteomes" id="UP000094065">
    <property type="component" value="Unassembled WGS sequence"/>
</dbReference>
<keyword evidence="8 10" id="KW-0472">Membrane</keyword>
<comment type="similarity">
    <text evidence="2">Belongs to the OST4 family.</text>
</comment>
<reference evidence="11 12" key="1">
    <citation type="submission" date="2016-06" db="EMBL/GenBank/DDBJ databases">
        <title>Evolution of pathogenesis and genome organization in the Tremellales.</title>
        <authorList>
            <person name="Cuomo C."/>
            <person name="Litvintseva A."/>
            <person name="Heitman J."/>
            <person name="Chen Y."/>
            <person name="Sun S."/>
            <person name="Springer D."/>
            <person name="Dromer F."/>
            <person name="Young S."/>
            <person name="Zeng Q."/>
            <person name="Chapman S."/>
            <person name="Gujja S."/>
            <person name="Saif S."/>
            <person name="Birren B."/>
        </authorList>
    </citation>
    <scope>NUCLEOTIDE SEQUENCE [LARGE SCALE GENOMIC DNA]</scope>
    <source>
        <strain evidence="11 12">CBS 6039</strain>
    </source>
</reference>
<dbReference type="InterPro" id="IPR018943">
    <property type="entry name" value="Oligosaccaryltransferase"/>
</dbReference>
<dbReference type="GeneID" id="30156919"/>
<protein>
    <recommendedName>
        <fullName evidence="3">Dolichyl-diphosphooligosaccharide--protein glycosyltransferase subunit 4</fullName>
    </recommendedName>
</protein>
<keyword evidence="12" id="KW-1185">Reference proteome</keyword>
<accession>A0A1E3HL34</accession>
<keyword evidence="7 10" id="KW-1133">Transmembrane helix</keyword>
<evidence type="ECO:0000256" key="4">
    <source>
        <dbReference type="ARBA" id="ARBA00022692"/>
    </source>
</evidence>
<proteinExistence type="inferred from homology"/>
<feature type="compositionally biased region" description="Polar residues" evidence="9">
    <location>
        <begin position="15"/>
        <end position="27"/>
    </location>
</feature>
<gene>
    <name evidence="11" type="ORF">L202_05610</name>
</gene>
<dbReference type="InterPro" id="IPR036330">
    <property type="entry name" value="Ost4p_sf"/>
</dbReference>
<dbReference type="Pfam" id="PF10215">
    <property type="entry name" value="Ost4"/>
    <property type="match status" value="1"/>
</dbReference>